<dbReference type="PROSITE" id="PS50110">
    <property type="entry name" value="RESPONSE_REGULATORY"/>
    <property type="match status" value="1"/>
</dbReference>
<feature type="coiled-coil region" evidence="3">
    <location>
        <begin position="294"/>
        <end position="338"/>
    </location>
</feature>
<dbReference type="Gene3D" id="3.40.50.2300">
    <property type="match status" value="2"/>
</dbReference>
<dbReference type="InterPro" id="IPR050595">
    <property type="entry name" value="Bact_response_regulator"/>
</dbReference>
<dbReference type="PANTHER" id="PTHR44591:SF3">
    <property type="entry name" value="RESPONSE REGULATORY DOMAIN-CONTAINING PROTEIN"/>
    <property type="match status" value="1"/>
</dbReference>
<evidence type="ECO:0000259" key="4">
    <source>
        <dbReference type="PROSITE" id="PS50110"/>
    </source>
</evidence>
<dbReference type="EMBL" id="JX649863">
    <property type="protein sequence ID" value="AGC71131.1"/>
    <property type="molecule type" value="Genomic_DNA"/>
</dbReference>
<evidence type="ECO:0000256" key="1">
    <source>
        <dbReference type="ARBA" id="ARBA00022553"/>
    </source>
</evidence>
<dbReference type="PANTHER" id="PTHR44591">
    <property type="entry name" value="STRESS RESPONSE REGULATOR PROTEIN 1"/>
    <property type="match status" value="1"/>
</dbReference>
<evidence type="ECO:0000313" key="5">
    <source>
        <dbReference type="EMBL" id="AGC71131.1"/>
    </source>
</evidence>
<dbReference type="SUPFAM" id="SSF52172">
    <property type="entry name" value="CheY-like"/>
    <property type="match status" value="2"/>
</dbReference>
<dbReference type="GO" id="GO:0000160">
    <property type="term" value="P:phosphorelay signal transduction system"/>
    <property type="evidence" value="ECO:0007669"/>
    <property type="project" value="InterPro"/>
</dbReference>
<keyword evidence="3" id="KW-0175">Coiled coil</keyword>
<feature type="domain" description="Response regulatory" evidence="4">
    <location>
        <begin position="16"/>
        <end position="131"/>
    </location>
</feature>
<organism evidence="5">
    <name type="scientific">uncultured bacterium A1Q1_fos_18</name>
    <dbReference type="NCBI Taxonomy" id="1256551"/>
    <lineage>
        <taxon>Bacteria</taxon>
        <taxon>environmental samples</taxon>
    </lineage>
</organism>
<name>L7VV06_9BACT</name>
<keyword evidence="1 2" id="KW-0597">Phosphoprotein</keyword>
<evidence type="ECO:0000256" key="2">
    <source>
        <dbReference type="PROSITE-ProRule" id="PRU00169"/>
    </source>
</evidence>
<evidence type="ECO:0000256" key="3">
    <source>
        <dbReference type="SAM" id="Coils"/>
    </source>
</evidence>
<protein>
    <recommendedName>
        <fullName evidence="4">Response regulatory domain-containing protein</fullName>
    </recommendedName>
</protein>
<dbReference type="InterPro" id="IPR001789">
    <property type="entry name" value="Sig_transdc_resp-reg_receiver"/>
</dbReference>
<proteinExistence type="predicted"/>
<sequence length="350" mass="38820">MSKPGDEKQSSMLTESALIVSQRQTAQAALQDLLSQSEINSVVVADADAARAVIAKTPYPVVLIDVDSLPLSSVLTLLTELRLLAPRTDLIALIDEPSFDTTVQLVRRGAVDIICRSTDDKRLLGPRVLSSLKDAKQRADRSQMLRDYSTLAEDLLYRLTDTARRIGELKAQLTQRGSGSPASPTDDYVSVLLVEDDGWLTQSLSPLVTSSFSLTTVVSGGEALDRSSERPFDLALIKETLPDLPSRTVVRSLQAQSPETLVMMYFPPSRGKPGRIDRLEGSRVTTLVSAFTSAKQLAERLVELQQAQAARRRERRYLAEFRSENYELLKRIAELRKRYREVDSSLGRSK</sequence>
<dbReference type="InterPro" id="IPR011006">
    <property type="entry name" value="CheY-like_superfamily"/>
</dbReference>
<reference evidence="5" key="1">
    <citation type="submission" date="2012-09" db="EMBL/GenBank/DDBJ databases">
        <title>Metagenomic Characterization of a Microbial Community in Wastewater Detects High Levels of Antibiotic Resistance.</title>
        <authorList>
            <person name="Abrams M."/>
            <person name="Caldwell A."/>
            <person name="Vandaei E."/>
            <person name="Lee W."/>
            <person name="Perrott J."/>
            <person name="Khan S.Y."/>
            <person name="Ta J."/>
            <person name="Romero D."/>
            <person name="Nguyen V."/>
            <person name="Pourmand N."/>
            <person name="Ouverney C.C."/>
        </authorList>
    </citation>
    <scope>NUCLEOTIDE SEQUENCE</scope>
</reference>
<feature type="modified residue" description="4-aspartylphosphate" evidence="2">
    <location>
        <position position="65"/>
    </location>
</feature>
<dbReference type="AlphaFoldDB" id="L7VV06"/>
<accession>L7VV06</accession>